<evidence type="ECO:0000259" key="4">
    <source>
        <dbReference type="PROSITE" id="PS50222"/>
    </source>
</evidence>
<sequence length="113" mass="13060">MATYHSENSSQHYQSHHEEQLMRNLTARAFSLYDVDNDGYITKTEMVNIIEAIHSMVGDIMDLPNDENTPEKRVTTIFLNMDLNLDGKLTREEFKQSSKNDPWIVQALTTDIP</sequence>
<name>A0A0N5CTR9_THECL</name>
<dbReference type="InterPro" id="IPR018247">
    <property type="entry name" value="EF_Hand_1_Ca_BS"/>
</dbReference>
<reference evidence="5 6" key="2">
    <citation type="submission" date="2018-11" db="EMBL/GenBank/DDBJ databases">
        <authorList>
            <consortium name="Pathogen Informatics"/>
        </authorList>
    </citation>
    <scope>NUCLEOTIDE SEQUENCE [LARGE SCALE GENOMIC DNA]</scope>
</reference>
<evidence type="ECO:0000256" key="3">
    <source>
        <dbReference type="ARBA" id="ARBA00022837"/>
    </source>
</evidence>
<dbReference type="InterPro" id="IPR011992">
    <property type="entry name" value="EF-hand-dom_pair"/>
</dbReference>
<dbReference type="OrthoDB" id="191686at2759"/>
<dbReference type="WBParaSite" id="TCLT_0000363001-mRNA-1">
    <property type="protein sequence ID" value="TCLT_0000363001-mRNA-1"/>
    <property type="gene ID" value="TCLT_0000363001"/>
</dbReference>
<dbReference type="Pfam" id="PF13499">
    <property type="entry name" value="EF-hand_7"/>
    <property type="match status" value="1"/>
</dbReference>
<feature type="domain" description="EF-hand" evidence="4">
    <location>
        <begin position="21"/>
        <end position="56"/>
    </location>
</feature>
<reference evidence="7" key="1">
    <citation type="submission" date="2017-02" db="UniProtKB">
        <authorList>
            <consortium name="WormBaseParasite"/>
        </authorList>
    </citation>
    <scope>IDENTIFICATION</scope>
</reference>
<keyword evidence="3" id="KW-0106">Calcium</keyword>
<dbReference type="SMART" id="SM00054">
    <property type="entry name" value="EFh"/>
    <property type="match status" value="2"/>
</dbReference>
<dbReference type="EMBL" id="UYYF01001989">
    <property type="protein sequence ID" value="VDN00251.1"/>
    <property type="molecule type" value="Genomic_DNA"/>
</dbReference>
<accession>A0A0N5CTR9</accession>
<dbReference type="PRINTS" id="PR00450">
    <property type="entry name" value="RECOVERIN"/>
</dbReference>
<evidence type="ECO:0000313" key="7">
    <source>
        <dbReference type="WBParaSite" id="TCLT_0000363001-mRNA-1"/>
    </source>
</evidence>
<dbReference type="AlphaFoldDB" id="A0A0N5CTR9"/>
<dbReference type="InterPro" id="IPR028846">
    <property type="entry name" value="Recoverin"/>
</dbReference>
<gene>
    <name evidence="5" type="ORF">TCLT_LOCUS3620</name>
</gene>
<dbReference type="STRING" id="103827.A0A0N5CTR9"/>
<dbReference type="Proteomes" id="UP000276776">
    <property type="component" value="Unassembled WGS sequence"/>
</dbReference>
<dbReference type="PANTHER" id="PTHR23055:SF172">
    <property type="entry name" value="EF-HAND DOMAIN-CONTAINING PROTEIN"/>
    <property type="match status" value="1"/>
</dbReference>
<dbReference type="PROSITE" id="PS50222">
    <property type="entry name" value="EF_HAND_2"/>
    <property type="match status" value="2"/>
</dbReference>
<evidence type="ECO:0000256" key="1">
    <source>
        <dbReference type="ARBA" id="ARBA00022723"/>
    </source>
</evidence>
<dbReference type="PROSITE" id="PS00018">
    <property type="entry name" value="EF_HAND_1"/>
    <property type="match status" value="1"/>
</dbReference>
<protein>
    <submittedName>
        <fullName evidence="7">EF-hand domain-containing protein</fullName>
    </submittedName>
</protein>
<keyword evidence="1" id="KW-0479">Metal-binding</keyword>
<keyword evidence="6" id="KW-1185">Reference proteome</keyword>
<evidence type="ECO:0000256" key="2">
    <source>
        <dbReference type="ARBA" id="ARBA00022737"/>
    </source>
</evidence>
<dbReference type="PANTHER" id="PTHR23055">
    <property type="entry name" value="CALCIUM BINDING PROTEINS"/>
    <property type="match status" value="1"/>
</dbReference>
<feature type="domain" description="EF-hand" evidence="4">
    <location>
        <begin position="69"/>
        <end position="104"/>
    </location>
</feature>
<evidence type="ECO:0000313" key="5">
    <source>
        <dbReference type="EMBL" id="VDN00251.1"/>
    </source>
</evidence>
<organism evidence="7">
    <name type="scientific">Thelazia callipaeda</name>
    <name type="common">Oriental eyeworm</name>
    <name type="synonym">Parasitic nematode</name>
    <dbReference type="NCBI Taxonomy" id="103827"/>
    <lineage>
        <taxon>Eukaryota</taxon>
        <taxon>Metazoa</taxon>
        <taxon>Ecdysozoa</taxon>
        <taxon>Nematoda</taxon>
        <taxon>Chromadorea</taxon>
        <taxon>Rhabditida</taxon>
        <taxon>Spirurina</taxon>
        <taxon>Spiruromorpha</taxon>
        <taxon>Thelazioidea</taxon>
        <taxon>Thelaziidae</taxon>
        <taxon>Thelazia</taxon>
    </lineage>
</organism>
<dbReference type="Gene3D" id="1.10.238.10">
    <property type="entry name" value="EF-hand"/>
    <property type="match status" value="1"/>
</dbReference>
<evidence type="ECO:0000313" key="6">
    <source>
        <dbReference type="Proteomes" id="UP000276776"/>
    </source>
</evidence>
<dbReference type="InterPro" id="IPR002048">
    <property type="entry name" value="EF_hand_dom"/>
</dbReference>
<proteinExistence type="predicted"/>
<dbReference type="SUPFAM" id="SSF47473">
    <property type="entry name" value="EF-hand"/>
    <property type="match status" value="1"/>
</dbReference>
<keyword evidence="2" id="KW-0677">Repeat</keyword>
<dbReference type="OMA" id="YITRTEM"/>
<dbReference type="GO" id="GO:0005509">
    <property type="term" value="F:calcium ion binding"/>
    <property type="evidence" value="ECO:0007669"/>
    <property type="project" value="InterPro"/>
</dbReference>
<dbReference type="CDD" id="cd00051">
    <property type="entry name" value="EFh"/>
    <property type="match status" value="1"/>
</dbReference>